<feature type="region of interest" description="Disordered" evidence="1">
    <location>
        <begin position="327"/>
        <end position="361"/>
    </location>
</feature>
<feature type="region of interest" description="Disordered" evidence="1">
    <location>
        <begin position="394"/>
        <end position="425"/>
    </location>
</feature>
<accession>A0A179EY66</accession>
<feature type="region of interest" description="Disordered" evidence="1">
    <location>
        <begin position="485"/>
        <end position="518"/>
    </location>
</feature>
<keyword evidence="3" id="KW-1185">Reference proteome</keyword>
<feature type="region of interest" description="Disordered" evidence="1">
    <location>
        <begin position="230"/>
        <end position="274"/>
    </location>
</feature>
<organism evidence="2 3">
    <name type="scientific">Pochonia chlamydosporia 170</name>
    <dbReference type="NCBI Taxonomy" id="1380566"/>
    <lineage>
        <taxon>Eukaryota</taxon>
        <taxon>Fungi</taxon>
        <taxon>Dikarya</taxon>
        <taxon>Ascomycota</taxon>
        <taxon>Pezizomycotina</taxon>
        <taxon>Sordariomycetes</taxon>
        <taxon>Hypocreomycetidae</taxon>
        <taxon>Hypocreales</taxon>
        <taxon>Clavicipitaceae</taxon>
        <taxon>Pochonia</taxon>
    </lineage>
</organism>
<dbReference type="GeneID" id="28853720"/>
<feature type="region of interest" description="Disordered" evidence="1">
    <location>
        <begin position="75"/>
        <end position="110"/>
    </location>
</feature>
<reference evidence="2 3" key="1">
    <citation type="journal article" date="2016" name="PLoS Pathog.">
        <title>Biosynthesis of antibiotic leucinostatins in bio-control fungus Purpureocillium lilacinum and their inhibition on phytophthora revealed by genome mining.</title>
        <authorList>
            <person name="Wang G."/>
            <person name="Liu Z."/>
            <person name="Lin R."/>
            <person name="Li E."/>
            <person name="Mao Z."/>
            <person name="Ling J."/>
            <person name="Yang Y."/>
            <person name="Yin W.B."/>
            <person name="Xie B."/>
        </authorList>
    </citation>
    <scope>NUCLEOTIDE SEQUENCE [LARGE SCALE GENOMIC DNA]</scope>
    <source>
        <strain evidence="2">170</strain>
    </source>
</reference>
<evidence type="ECO:0000313" key="3">
    <source>
        <dbReference type="Proteomes" id="UP000078397"/>
    </source>
</evidence>
<dbReference type="OrthoDB" id="5325276at2759"/>
<feature type="region of interest" description="Disordered" evidence="1">
    <location>
        <begin position="280"/>
        <end position="299"/>
    </location>
</feature>
<name>A0A179EY66_METCM</name>
<comment type="caution">
    <text evidence="2">The sequence shown here is derived from an EMBL/GenBank/DDBJ whole genome shotgun (WGS) entry which is preliminary data.</text>
</comment>
<feature type="compositionally biased region" description="Low complexity" evidence="1">
    <location>
        <begin position="490"/>
        <end position="506"/>
    </location>
</feature>
<evidence type="ECO:0000313" key="2">
    <source>
        <dbReference type="EMBL" id="OAQ58137.1"/>
    </source>
</evidence>
<protein>
    <submittedName>
        <fullName evidence="2">Uncharacterized protein</fullName>
    </submittedName>
</protein>
<feature type="compositionally biased region" description="Low complexity" evidence="1">
    <location>
        <begin position="284"/>
        <end position="296"/>
    </location>
</feature>
<dbReference type="KEGG" id="pchm:VFPPC_11592"/>
<dbReference type="RefSeq" id="XP_018136343.1">
    <property type="nucleotide sequence ID" value="XM_018289726.1"/>
</dbReference>
<dbReference type="AlphaFoldDB" id="A0A179EY66"/>
<gene>
    <name evidence="2" type="ORF">VFPPC_11592</name>
</gene>
<sequence>MGFLNIPTRRSNRDGISDRSFRLQDRNPLATASVQSVGGHSPVRRASMQRIRNAIANGESRQQLAGPTKPYFLGMRGDRPSAANSEGRPSLLRSASGRSKVYGATDSEARSLAPSIPSITASTSHSSMRTPGHIDLLDAQGGLKPYDFRARIQAAGVRDYGEDVAERNMGENGVDVRSVAAQEFYEKEQRISTTSSNITHILEADVSTYSGSEAGDLCYVNGSAHSSTRSLSRLSMEPRQEVSGVVAGRSPARNGKAKPSKLALKRTAERRGSHRDHFIATQTSQLQRQHSLSSSRGRSHSARYWISTEQPIAGNTRNGHWEARKLTAESPSRSISPPCVPRYRPGSSLTTMREDDCPGPNSQLERLERGGQVAAVNGSARDAVSILGRDDFQNDNLERINGSDGEDLEYGIPSSSHTHRPAKSSIVPAAPPQYHPDWQSAVQRAVEESLAKLPLAADLKALLELSQSGVPLDDFLQNVPVRHSSLHQGSTISTTSTTDPSDYASSNTGRPHSRHIATTTIDSSARFDLCHMSRSSTHEDKSSASDQYQNSPCLTLVADEGIAIAVASPAPHSQSEMIQSSNESASNHGIMEIEEFEYLTSDYSDVDSFTGKPRQVLDEDETKLFNHEGFGDISNNLPGIVDLREASREY</sequence>
<evidence type="ECO:0000256" key="1">
    <source>
        <dbReference type="SAM" id="MobiDB-lite"/>
    </source>
</evidence>
<dbReference type="EMBL" id="LSBJ02000003">
    <property type="protein sequence ID" value="OAQ58137.1"/>
    <property type="molecule type" value="Genomic_DNA"/>
</dbReference>
<proteinExistence type="predicted"/>
<dbReference type="Proteomes" id="UP000078397">
    <property type="component" value="Unassembled WGS sequence"/>
</dbReference>